<name>J3LQH2_ORYBR</name>
<reference evidence="1" key="1">
    <citation type="journal article" date="2013" name="Nat. Commun.">
        <title>Whole-genome sequencing of Oryza brachyantha reveals mechanisms underlying Oryza genome evolution.</title>
        <authorList>
            <person name="Chen J."/>
            <person name="Huang Q."/>
            <person name="Gao D."/>
            <person name="Wang J."/>
            <person name="Lang Y."/>
            <person name="Liu T."/>
            <person name="Li B."/>
            <person name="Bai Z."/>
            <person name="Luis Goicoechea J."/>
            <person name="Liang C."/>
            <person name="Chen C."/>
            <person name="Zhang W."/>
            <person name="Sun S."/>
            <person name="Liao Y."/>
            <person name="Zhang X."/>
            <person name="Yang L."/>
            <person name="Song C."/>
            <person name="Wang M."/>
            <person name="Shi J."/>
            <person name="Liu G."/>
            <person name="Liu J."/>
            <person name="Zhou H."/>
            <person name="Zhou W."/>
            <person name="Yu Q."/>
            <person name="An N."/>
            <person name="Chen Y."/>
            <person name="Cai Q."/>
            <person name="Wang B."/>
            <person name="Liu B."/>
            <person name="Min J."/>
            <person name="Huang Y."/>
            <person name="Wu H."/>
            <person name="Li Z."/>
            <person name="Zhang Y."/>
            <person name="Yin Y."/>
            <person name="Song W."/>
            <person name="Jiang J."/>
            <person name="Jackson S.A."/>
            <person name="Wing R.A."/>
            <person name="Wang J."/>
            <person name="Chen M."/>
        </authorList>
    </citation>
    <scope>NUCLEOTIDE SEQUENCE [LARGE SCALE GENOMIC DNA]</scope>
    <source>
        <strain evidence="1">cv. IRGC 101232</strain>
    </source>
</reference>
<dbReference type="AlphaFoldDB" id="J3LQH2"/>
<dbReference type="EnsemblPlants" id="OB03G32980.1">
    <property type="protein sequence ID" value="OB03G32980.1"/>
    <property type="gene ID" value="OB03G32980"/>
</dbReference>
<evidence type="ECO:0000313" key="1">
    <source>
        <dbReference type="EnsemblPlants" id="OB03G32980.1"/>
    </source>
</evidence>
<sequence>MVNEYKVLVDNNTWFPSPLQLSAMANPVHHRRMKHTNIDIHFIHKKWCWDRFTCFTYRLLISSRTS</sequence>
<proteinExistence type="predicted"/>
<evidence type="ECO:0000313" key="2">
    <source>
        <dbReference type="Proteomes" id="UP000006038"/>
    </source>
</evidence>
<protein>
    <submittedName>
        <fullName evidence="1">Uncharacterized protein</fullName>
    </submittedName>
</protein>
<dbReference type="HOGENOM" id="CLU_2835238_0_0_1"/>
<dbReference type="Proteomes" id="UP000006038">
    <property type="component" value="Chromosome 3"/>
</dbReference>
<keyword evidence="2" id="KW-1185">Reference proteome</keyword>
<organism evidence="1">
    <name type="scientific">Oryza brachyantha</name>
    <name type="common">malo sina</name>
    <dbReference type="NCBI Taxonomy" id="4533"/>
    <lineage>
        <taxon>Eukaryota</taxon>
        <taxon>Viridiplantae</taxon>
        <taxon>Streptophyta</taxon>
        <taxon>Embryophyta</taxon>
        <taxon>Tracheophyta</taxon>
        <taxon>Spermatophyta</taxon>
        <taxon>Magnoliopsida</taxon>
        <taxon>Liliopsida</taxon>
        <taxon>Poales</taxon>
        <taxon>Poaceae</taxon>
        <taxon>BOP clade</taxon>
        <taxon>Oryzoideae</taxon>
        <taxon>Oryzeae</taxon>
        <taxon>Oryzinae</taxon>
        <taxon>Oryza</taxon>
    </lineage>
</organism>
<accession>J3LQH2</accession>
<dbReference type="Gramene" id="OB03G32980.1">
    <property type="protein sequence ID" value="OB03G32980.1"/>
    <property type="gene ID" value="OB03G32980"/>
</dbReference>
<reference evidence="1" key="2">
    <citation type="submission" date="2013-04" db="UniProtKB">
        <authorList>
            <consortium name="EnsemblPlants"/>
        </authorList>
    </citation>
    <scope>IDENTIFICATION</scope>
</reference>